<feature type="region of interest" description="Disordered" evidence="9">
    <location>
        <begin position="103"/>
        <end position="142"/>
    </location>
</feature>
<keyword evidence="3" id="KW-1003">Cell membrane</keyword>
<evidence type="ECO:0000313" key="12">
    <source>
        <dbReference type="EMBL" id="KAK6940792.1"/>
    </source>
</evidence>
<dbReference type="GO" id="GO:0006869">
    <property type="term" value="P:lipid transport"/>
    <property type="evidence" value="ECO:0007669"/>
    <property type="project" value="InterPro"/>
</dbReference>
<dbReference type="Pfam" id="PF14368">
    <property type="entry name" value="LTP_2"/>
    <property type="match status" value="1"/>
</dbReference>
<evidence type="ECO:0000256" key="5">
    <source>
        <dbReference type="ARBA" id="ARBA00022729"/>
    </source>
</evidence>
<keyword evidence="4" id="KW-0336">GPI-anchor</keyword>
<comment type="similarity">
    <text evidence="2">Belongs to the plant LTP family.</text>
</comment>
<evidence type="ECO:0000259" key="11">
    <source>
        <dbReference type="SMART" id="SM00499"/>
    </source>
</evidence>
<evidence type="ECO:0000256" key="8">
    <source>
        <dbReference type="ARBA" id="ARBA00023288"/>
    </source>
</evidence>
<dbReference type="EMBL" id="JBAMMX010000005">
    <property type="protein sequence ID" value="KAK6940792.1"/>
    <property type="molecule type" value="Genomic_DNA"/>
</dbReference>
<dbReference type="FunFam" id="1.10.110.10:FF:000001">
    <property type="entry name" value="Bifunctional inhibitor/lipid-transfer protein/seed storage 2S albumin superfamily protein"/>
    <property type="match status" value="1"/>
</dbReference>
<dbReference type="InterPro" id="IPR016140">
    <property type="entry name" value="Bifunc_inhib/LTP/seed_store"/>
</dbReference>
<dbReference type="GO" id="GO:0098552">
    <property type="term" value="C:side of membrane"/>
    <property type="evidence" value="ECO:0007669"/>
    <property type="project" value="UniProtKB-KW"/>
</dbReference>
<dbReference type="SUPFAM" id="SSF47699">
    <property type="entry name" value="Bifunctional inhibitor/lipid-transfer protein/seed storage 2S albumin"/>
    <property type="match status" value="1"/>
</dbReference>
<gene>
    <name evidence="12" type="ORF">RJ641_030323</name>
</gene>
<evidence type="ECO:0000256" key="6">
    <source>
        <dbReference type="ARBA" id="ARBA00023157"/>
    </source>
</evidence>
<evidence type="ECO:0000256" key="7">
    <source>
        <dbReference type="ARBA" id="ARBA00023180"/>
    </source>
</evidence>
<dbReference type="Gene3D" id="1.10.110.10">
    <property type="entry name" value="Plant lipid-transfer and hydrophobic proteins"/>
    <property type="match status" value="1"/>
</dbReference>
<dbReference type="PANTHER" id="PTHR33044">
    <property type="entry name" value="BIFUNCTIONAL INHIBITOR/LIPID-TRANSFER PROTEIN/SEED STORAGE 2S ALBUMIN SUPERFAMILY PROTEIN-RELATED"/>
    <property type="match status" value="1"/>
</dbReference>
<dbReference type="AlphaFoldDB" id="A0AAN8W3G7"/>
<organism evidence="12 13">
    <name type="scientific">Dillenia turbinata</name>
    <dbReference type="NCBI Taxonomy" id="194707"/>
    <lineage>
        <taxon>Eukaryota</taxon>
        <taxon>Viridiplantae</taxon>
        <taxon>Streptophyta</taxon>
        <taxon>Embryophyta</taxon>
        <taxon>Tracheophyta</taxon>
        <taxon>Spermatophyta</taxon>
        <taxon>Magnoliopsida</taxon>
        <taxon>eudicotyledons</taxon>
        <taxon>Gunneridae</taxon>
        <taxon>Pentapetalae</taxon>
        <taxon>Dilleniales</taxon>
        <taxon>Dilleniaceae</taxon>
        <taxon>Dillenia</taxon>
    </lineage>
</organism>
<proteinExistence type="inferred from homology"/>
<comment type="caution">
    <text evidence="12">The sequence shown here is derived from an EMBL/GenBank/DDBJ whole genome shotgun (WGS) entry which is preliminary data.</text>
</comment>
<feature type="compositionally biased region" description="Low complexity" evidence="9">
    <location>
        <begin position="104"/>
        <end position="142"/>
    </location>
</feature>
<dbReference type="PRINTS" id="PR00382">
    <property type="entry name" value="LIPIDTRNSFER"/>
</dbReference>
<keyword evidence="13" id="KW-1185">Reference proteome</keyword>
<dbReference type="InterPro" id="IPR036312">
    <property type="entry name" value="Bifun_inhib/LTP/seed_sf"/>
</dbReference>
<keyword evidence="5 10" id="KW-0732">Signal</keyword>
<feature type="chain" id="PRO_5043052273" evidence="10">
    <location>
        <begin position="26"/>
        <end position="173"/>
    </location>
</feature>
<evidence type="ECO:0000256" key="4">
    <source>
        <dbReference type="ARBA" id="ARBA00022622"/>
    </source>
</evidence>
<keyword evidence="6" id="KW-1015">Disulfide bond</keyword>
<evidence type="ECO:0000256" key="10">
    <source>
        <dbReference type="SAM" id="SignalP"/>
    </source>
</evidence>
<evidence type="ECO:0000313" key="13">
    <source>
        <dbReference type="Proteomes" id="UP001370490"/>
    </source>
</evidence>
<evidence type="ECO:0000256" key="2">
    <source>
        <dbReference type="ARBA" id="ARBA00009748"/>
    </source>
</evidence>
<sequence>MVRTRIFVLIALVLVGGLLLGGAEAQSSSSCTNVIINMSPCLNYITGNSSKPSSSCCQQLGNVVKSQPQCLCEALNGGGSSLGISINKTQALALPSACNVQTPPSSQCDTASSPSSSPSGTSNSPSGSPGSDSKSTGSSTGGDSSYGTSLKLPFNLLFSLLLVTSLASTFTTI</sequence>
<dbReference type="GO" id="GO:0008289">
    <property type="term" value="F:lipid binding"/>
    <property type="evidence" value="ECO:0007669"/>
    <property type="project" value="InterPro"/>
</dbReference>
<keyword evidence="7" id="KW-0325">Glycoprotein</keyword>
<name>A0AAN8W3G7_9MAGN</name>
<dbReference type="GO" id="GO:0005886">
    <property type="term" value="C:plasma membrane"/>
    <property type="evidence" value="ECO:0007669"/>
    <property type="project" value="UniProtKB-SubCell"/>
</dbReference>
<accession>A0AAN8W3G7</accession>
<protein>
    <submittedName>
        <fullName evidence="12">Bifunctional inhibitor/plant lipid transfer protein/seed storage helical domain</fullName>
    </submittedName>
</protein>
<dbReference type="Proteomes" id="UP001370490">
    <property type="component" value="Unassembled WGS sequence"/>
</dbReference>
<evidence type="ECO:0000256" key="3">
    <source>
        <dbReference type="ARBA" id="ARBA00022475"/>
    </source>
</evidence>
<evidence type="ECO:0000256" key="9">
    <source>
        <dbReference type="SAM" id="MobiDB-lite"/>
    </source>
</evidence>
<dbReference type="CDD" id="cd00010">
    <property type="entry name" value="AAI_LTSS"/>
    <property type="match status" value="1"/>
</dbReference>
<dbReference type="InterPro" id="IPR000528">
    <property type="entry name" value="Plant_nsLTP"/>
</dbReference>
<keyword evidence="4" id="KW-0472">Membrane</keyword>
<dbReference type="InterPro" id="IPR043325">
    <property type="entry name" value="LTSS"/>
</dbReference>
<dbReference type="SMART" id="SM00499">
    <property type="entry name" value="AAI"/>
    <property type="match status" value="1"/>
</dbReference>
<reference evidence="12 13" key="1">
    <citation type="submission" date="2023-12" db="EMBL/GenBank/DDBJ databases">
        <title>A high-quality genome assembly for Dillenia turbinata (Dilleniales).</title>
        <authorList>
            <person name="Chanderbali A."/>
        </authorList>
    </citation>
    <scope>NUCLEOTIDE SEQUENCE [LARGE SCALE GENOMIC DNA]</scope>
    <source>
        <strain evidence="12">LSX21</strain>
        <tissue evidence="12">Leaf</tissue>
    </source>
</reference>
<evidence type="ECO:0000256" key="1">
    <source>
        <dbReference type="ARBA" id="ARBA00004609"/>
    </source>
</evidence>
<keyword evidence="8" id="KW-0449">Lipoprotein</keyword>
<feature type="signal peptide" evidence="10">
    <location>
        <begin position="1"/>
        <end position="25"/>
    </location>
</feature>
<comment type="subcellular location">
    <subcellularLocation>
        <location evidence="1">Cell membrane</location>
        <topology evidence="1">Lipid-anchor</topology>
        <topology evidence="1">GPI-anchor</topology>
    </subcellularLocation>
</comment>
<feature type="domain" description="Bifunctional inhibitor/plant lipid transfer protein/seed storage helical" evidence="11">
    <location>
        <begin position="31"/>
        <end position="108"/>
    </location>
</feature>